<evidence type="ECO:0000256" key="1">
    <source>
        <dbReference type="ARBA" id="ARBA00024322"/>
    </source>
</evidence>
<dbReference type="SUPFAM" id="SSF159133">
    <property type="entry name" value="EutN/CcmL-like"/>
    <property type="match status" value="1"/>
</dbReference>
<dbReference type="PROSITE" id="PS51932">
    <property type="entry name" value="BMV"/>
    <property type="match status" value="1"/>
</dbReference>
<dbReference type="InterPro" id="IPR004992">
    <property type="entry name" value="EutN_CcmL"/>
</dbReference>
<protein>
    <submittedName>
        <fullName evidence="3">Ethanolamine utilization protein EutN</fullName>
    </submittedName>
</protein>
<reference evidence="3 4" key="1">
    <citation type="journal article" date="2016" name="Nat. Commun.">
        <title>Thousands of microbial genomes shed light on interconnected biogeochemical processes in an aquifer system.</title>
        <authorList>
            <person name="Anantharaman K."/>
            <person name="Brown C.T."/>
            <person name="Hug L.A."/>
            <person name="Sharon I."/>
            <person name="Castelle C.J."/>
            <person name="Probst A.J."/>
            <person name="Thomas B.C."/>
            <person name="Singh A."/>
            <person name="Wilkins M.J."/>
            <person name="Karaoz U."/>
            <person name="Brodie E.L."/>
            <person name="Williams K.H."/>
            <person name="Hubbard S.S."/>
            <person name="Banfield J.F."/>
        </authorList>
    </citation>
    <scope>NUCLEOTIDE SEQUENCE [LARGE SCALE GENOMIC DNA]</scope>
</reference>
<accession>A0A1F7RPW2</accession>
<dbReference type="PANTHER" id="PTHR36539">
    <property type="entry name" value="ETHANOLAMINE UTILIZATION PROTEIN EUTN"/>
    <property type="match status" value="1"/>
</dbReference>
<dbReference type="Gene3D" id="2.40.50.220">
    <property type="entry name" value="EutN/Ccml"/>
    <property type="match status" value="1"/>
</dbReference>
<keyword evidence="2" id="KW-1283">Bacterial microcompartment</keyword>
<organism evidence="3 4">
    <name type="scientific">Candidatus Schekmanbacteria bacterium RBG_13_48_7</name>
    <dbReference type="NCBI Taxonomy" id="1817878"/>
    <lineage>
        <taxon>Bacteria</taxon>
        <taxon>Candidatus Schekmaniibacteriota</taxon>
    </lineage>
</organism>
<dbReference type="GO" id="GO:0031469">
    <property type="term" value="C:bacterial microcompartment"/>
    <property type="evidence" value="ECO:0007669"/>
    <property type="project" value="UniProtKB-SubCell"/>
</dbReference>
<dbReference type="CDD" id="cd01614">
    <property type="entry name" value="EutN_CcmL"/>
    <property type="match status" value="1"/>
</dbReference>
<comment type="caution">
    <text evidence="3">The sequence shown here is derived from an EMBL/GenBank/DDBJ whole genome shotgun (WGS) entry which is preliminary data.</text>
</comment>
<evidence type="ECO:0000313" key="4">
    <source>
        <dbReference type="Proteomes" id="UP000179266"/>
    </source>
</evidence>
<proteinExistence type="predicted"/>
<feature type="non-terminal residue" evidence="3">
    <location>
        <position position="1"/>
    </location>
</feature>
<dbReference type="Proteomes" id="UP000179266">
    <property type="component" value="Unassembled WGS sequence"/>
</dbReference>
<dbReference type="InterPro" id="IPR036677">
    <property type="entry name" value="EutN_CcmL_sf"/>
</dbReference>
<comment type="subcellular location">
    <subcellularLocation>
        <location evidence="1">Bacterial microcompartment</location>
    </subcellularLocation>
</comment>
<sequence>VVATRKDERLEGLKFHIVQQMNLDKSMSKSYVVAVDAVGAGMGEVVLFATGSAARQTPMTDNRPVDGIIMAIVDVMEIGGKIIYQKG</sequence>
<dbReference type="EMBL" id="MGDD01000298">
    <property type="protein sequence ID" value="OGL42937.1"/>
    <property type="molecule type" value="Genomic_DNA"/>
</dbReference>
<dbReference type="AlphaFoldDB" id="A0A1F7RPW2"/>
<evidence type="ECO:0000313" key="3">
    <source>
        <dbReference type="EMBL" id="OGL42937.1"/>
    </source>
</evidence>
<evidence type="ECO:0000256" key="2">
    <source>
        <dbReference type="ARBA" id="ARBA00024446"/>
    </source>
</evidence>
<dbReference type="Pfam" id="PF03319">
    <property type="entry name" value="EutN_CcmL"/>
    <property type="match status" value="1"/>
</dbReference>
<gene>
    <name evidence="3" type="ORF">A2161_09185</name>
</gene>
<dbReference type="PANTHER" id="PTHR36539:SF1">
    <property type="entry name" value="BACTERIAL MICROCOMPARTMENT SHELL VERTEX PROTEIN EUTN"/>
    <property type="match status" value="1"/>
</dbReference>
<name>A0A1F7RPW2_9BACT</name>